<keyword evidence="2" id="KW-0479">Metal-binding</keyword>
<dbReference type="SUPFAM" id="SSF56529">
    <property type="entry name" value="FAH"/>
    <property type="match status" value="1"/>
</dbReference>
<dbReference type="InterPro" id="IPR011234">
    <property type="entry name" value="Fumarylacetoacetase-like_C"/>
</dbReference>
<evidence type="ECO:0000313" key="5">
    <source>
        <dbReference type="Proteomes" id="UP001519271"/>
    </source>
</evidence>
<dbReference type="InterPro" id="IPR036663">
    <property type="entry name" value="Fumarylacetoacetase_C_sf"/>
</dbReference>
<comment type="similarity">
    <text evidence="1">Belongs to the FAH family.</text>
</comment>
<accession>A0ABS4G680</accession>
<dbReference type="Pfam" id="PF01557">
    <property type="entry name" value="FAA_hydrolase"/>
    <property type="match status" value="1"/>
</dbReference>
<dbReference type="PANTHER" id="PTHR11820:SF7">
    <property type="entry name" value="ACYLPYRUVASE FAHD1, MITOCHONDRIAL"/>
    <property type="match status" value="1"/>
</dbReference>
<dbReference type="Gene3D" id="3.90.850.10">
    <property type="entry name" value="Fumarylacetoacetase-like, C-terminal domain"/>
    <property type="match status" value="1"/>
</dbReference>
<evidence type="ECO:0000259" key="3">
    <source>
        <dbReference type="Pfam" id="PF01557"/>
    </source>
</evidence>
<sequence>MRIVSYRENGKEFWGVIDRSGKSIIPSGRIFVEGPETLLSFIQENGTIDDNVLDMEGSVKIDSVELLSPITKPQRNIICIGKNYEDHVQEIKNLDDDSLKRVMEHPVFFTKATNSANGPYSKVPMHEGVTDFVDYEAELALIIGKRCVDVSEEDALDVIFGYTCLNDVTARDVQKNGTQWFRGKSLDGFCPMGPWIVTKDELGLAGNLGVRSFVNGEPRQNGNTSIMINSIPRLINVLTQGLTLEPGDIIATGTPSGVGAGFNPPKPIKKGDVVRVEVDGIGYIENEME</sequence>
<keyword evidence="5" id="KW-1185">Reference proteome</keyword>
<protein>
    <submittedName>
        <fullName evidence="4">2-keto-4-pentenoate hydratase/2-oxohepta-3-ene-1,7-dioic acid hydratase in catechol pathway</fullName>
    </submittedName>
</protein>
<organism evidence="4 5">
    <name type="scientific">Youngiibacter multivorans</name>
    <dbReference type="NCBI Taxonomy" id="937251"/>
    <lineage>
        <taxon>Bacteria</taxon>
        <taxon>Bacillati</taxon>
        <taxon>Bacillota</taxon>
        <taxon>Clostridia</taxon>
        <taxon>Eubacteriales</taxon>
        <taxon>Clostridiaceae</taxon>
        <taxon>Youngiibacter</taxon>
    </lineage>
</organism>
<feature type="domain" description="Fumarylacetoacetase-like C-terminal" evidence="3">
    <location>
        <begin position="77"/>
        <end position="287"/>
    </location>
</feature>
<reference evidence="4 5" key="1">
    <citation type="submission" date="2021-03" db="EMBL/GenBank/DDBJ databases">
        <title>Genomic Encyclopedia of Type Strains, Phase IV (KMG-IV): sequencing the most valuable type-strain genomes for metagenomic binning, comparative biology and taxonomic classification.</title>
        <authorList>
            <person name="Goeker M."/>
        </authorList>
    </citation>
    <scope>NUCLEOTIDE SEQUENCE [LARGE SCALE GENOMIC DNA]</scope>
    <source>
        <strain evidence="4 5">DSM 6139</strain>
    </source>
</reference>
<evidence type="ECO:0000313" key="4">
    <source>
        <dbReference type="EMBL" id="MBP1920070.1"/>
    </source>
</evidence>
<gene>
    <name evidence="4" type="ORF">J2Z34_002568</name>
</gene>
<dbReference type="RefSeq" id="WP_209460248.1">
    <property type="nucleotide sequence ID" value="NZ_JAGGKC010000023.1"/>
</dbReference>
<evidence type="ECO:0000256" key="2">
    <source>
        <dbReference type="ARBA" id="ARBA00022723"/>
    </source>
</evidence>
<dbReference type="PANTHER" id="PTHR11820">
    <property type="entry name" value="ACYLPYRUVASE"/>
    <property type="match status" value="1"/>
</dbReference>
<evidence type="ECO:0000256" key="1">
    <source>
        <dbReference type="ARBA" id="ARBA00010211"/>
    </source>
</evidence>
<proteinExistence type="inferred from homology"/>
<comment type="caution">
    <text evidence="4">The sequence shown here is derived from an EMBL/GenBank/DDBJ whole genome shotgun (WGS) entry which is preliminary data.</text>
</comment>
<name>A0ABS4G680_9CLOT</name>
<dbReference type="EMBL" id="JAGGKC010000023">
    <property type="protein sequence ID" value="MBP1920070.1"/>
    <property type="molecule type" value="Genomic_DNA"/>
</dbReference>
<dbReference type="Proteomes" id="UP001519271">
    <property type="component" value="Unassembled WGS sequence"/>
</dbReference>